<sequence>MNCLMLRIRAFLVPPGIKINGSKHMSRGQEMANIPKLSSQAASSSRGPGGQSPDAPKVVQTIQVQCLSQALGDSDVHRASEKCDPKPNQATREILTPRLRKNKDPFPSSPCLSLGRKDYVKIVRIY</sequence>
<name>A0ABR4EHD2_9PEZI</name>
<accession>A0ABR4EHD2</accession>
<proteinExistence type="predicted"/>
<evidence type="ECO:0000313" key="3">
    <source>
        <dbReference type="Proteomes" id="UP001600888"/>
    </source>
</evidence>
<protein>
    <submittedName>
        <fullName evidence="2">Uncharacterized protein</fullName>
    </submittedName>
</protein>
<feature type="region of interest" description="Disordered" evidence="1">
    <location>
        <begin position="22"/>
        <end position="56"/>
    </location>
</feature>
<reference evidence="2 3" key="1">
    <citation type="submission" date="2024-03" db="EMBL/GenBank/DDBJ databases">
        <title>A high-quality draft genome sequence of Diaporthe vaccinii, a causative agent of upright dieback and viscid rot disease in cranberry plants.</title>
        <authorList>
            <person name="Sarrasin M."/>
            <person name="Lang B.F."/>
            <person name="Burger G."/>
        </authorList>
    </citation>
    <scope>NUCLEOTIDE SEQUENCE [LARGE SCALE GENOMIC DNA]</scope>
    <source>
        <strain evidence="2 3">IS7</strain>
    </source>
</reference>
<feature type="region of interest" description="Disordered" evidence="1">
    <location>
        <begin position="78"/>
        <end position="108"/>
    </location>
</feature>
<gene>
    <name evidence="2" type="ORF">FJTKL_11314</name>
</gene>
<evidence type="ECO:0000313" key="2">
    <source>
        <dbReference type="EMBL" id="KAL2281853.1"/>
    </source>
</evidence>
<dbReference type="Proteomes" id="UP001600888">
    <property type="component" value="Unassembled WGS sequence"/>
</dbReference>
<organism evidence="2 3">
    <name type="scientific">Diaporthe vaccinii</name>
    <dbReference type="NCBI Taxonomy" id="105482"/>
    <lineage>
        <taxon>Eukaryota</taxon>
        <taxon>Fungi</taxon>
        <taxon>Dikarya</taxon>
        <taxon>Ascomycota</taxon>
        <taxon>Pezizomycotina</taxon>
        <taxon>Sordariomycetes</taxon>
        <taxon>Sordariomycetidae</taxon>
        <taxon>Diaporthales</taxon>
        <taxon>Diaporthaceae</taxon>
        <taxon>Diaporthe</taxon>
        <taxon>Diaporthe eres species complex</taxon>
    </lineage>
</organism>
<keyword evidence="3" id="KW-1185">Reference proteome</keyword>
<comment type="caution">
    <text evidence="2">The sequence shown here is derived from an EMBL/GenBank/DDBJ whole genome shotgun (WGS) entry which is preliminary data.</text>
</comment>
<feature type="compositionally biased region" description="Polar residues" evidence="1">
    <location>
        <begin position="36"/>
        <end position="46"/>
    </location>
</feature>
<dbReference type="EMBL" id="JBAWTH010000054">
    <property type="protein sequence ID" value="KAL2281853.1"/>
    <property type="molecule type" value="Genomic_DNA"/>
</dbReference>
<evidence type="ECO:0000256" key="1">
    <source>
        <dbReference type="SAM" id="MobiDB-lite"/>
    </source>
</evidence>